<protein>
    <recommendedName>
        <fullName evidence="3">Bromo domain-containing protein</fullName>
    </recommendedName>
</protein>
<dbReference type="Pfam" id="PF00439">
    <property type="entry name" value="Bromodomain"/>
    <property type="match status" value="1"/>
</dbReference>
<dbReference type="Proteomes" id="UP000000759">
    <property type="component" value="Chromosome 7"/>
</dbReference>
<dbReference type="OrthoDB" id="21449at2759"/>
<dbReference type="InParanoid" id="B7FXQ5"/>
<dbReference type="Gene3D" id="1.20.920.10">
    <property type="entry name" value="Bromodomain-like"/>
    <property type="match status" value="1"/>
</dbReference>
<dbReference type="CDD" id="cd04369">
    <property type="entry name" value="Bromodomain"/>
    <property type="match status" value="1"/>
</dbReference>
<dbReference type="PRINTS" id="PR00503">
    <property type="entry name" value="BROMODOMAIN"/>
</dbReference>
<dbReference type="KEGG" id="pti:PHATRDRAFT_7969"/>
<evidence type="ECO:0000256" key="2">
    <source>
        <dbReference type="PROSITE-ProRule" id="PRU00035"/>
    </source>
</evidence>
<dbReference type="InterPro" id="IPR036427">
    <property type="entry name" value="Bromodomain-like_sf"/>
</dbReference>
<sequence>DYPVIIKEPMDLGTIKTKLKAKSYPTLFAVAEDVRKVWNNCMTYNADGSDFYKLAESLQKKWDDKYTKVLE</sequence>
<dbReference type="GeneID" id="7200553"/>
<organism evidence="4 5">
    <name type="scientific">Phaeodactylum tricornutum (strain CCAP 1055/1)</name>
    <dbReference type="NCBI Taxonomy" id="556484"/>
    <lineage>
        <taxon>Eukaryota</taxon>
        <taxon>Sar</taxon>
        <taxon>Stramenopiles</taxon>
        <taxon>Ochrophyta</taxon>
        <taxon>Bacillariophyta</taxon>
        <taxon>Bacillariophyceae</taxon>
        <taxon>Bacillariophycidae</taxon>
        <taxon>Naviculales</taxon>
        <taxon>Phaeodactylaceae</taxon>
        <taxon>Phaeodactylum</taxon>
    </lineage>
</organism>
<feature type="domain" description="Bromo" evidence="3">
    <location>
        <begin position="1"/>
        <end position="52"/>
    </location>
</feature>
<dbReference type="STRING" id="556484.B7FXQ5"/>
<evidence type="ECO:0000256" key="1">
    <source>
        <dbReference type="ARBA" id="ARBA00023117"/>
    </source>
</evidence>
<dbReference type="HOGENOM" id="CLU_072710_0_0_1"/>
<reference evidence="4 5" key="1">
    <citation type="journal article" date="2008" name="Nature">
        <title>The Phaeodactylum genome reveals the evolutionary history of diatom genomes.</title>
        <authorList>
            <person name="Bowler C."/>
            <person name="Allen A.E."/>
            <person name="Badger J.H."/>
            <person name="Grimwood J."/>
            <person name="Jabbari K."/>
            <person name="Kuo A."/>
            <person name="Maheswari U."/>
            <person name="Martens C."/>
            <person name="Maumus F."/>
            <person name="Otillar R.P."/>
            <person name="Rayko E."/>
            <person name="Salamov A."/>
            <person name="Vandepoele K."/>
            <person name="Beszteri B."/>
            <person name="Gruber A."/>
            <person name="Heijde M."/>
            <person name="Katinka M."/>
            <person name="Mock T."/>
            <person name="Valentin K."/>
            <person name="Verret F."/>
            <person name="Berges J.A."/>
            <person name="Brownlee C."/>
            <person name="Cadoret J.P."/>
            <person name="Chiovitti A."/>
            <person name="Choi C.J."/>
            <person name="Coesel S."/>
            <person name="De Martino A."/>
            <person name="Detter J.C."/>
            <person name="Durkin C."/>
            <person name="Falciatore A."/>
            <person name="Fournet J."/>
            <person name="Haruta M."/>
            <person name="Huysman M.J."/>
            <person name="Jenkins B.D."/>
            <person name="Jiroutova K."/>
            <person name="Jorgensen R.E."/>
            <person name="Joubert Y."/>
            <person name="Kaplan A."/>
            <person name="Kroger N."/>
            <person name="Kroth P.G."/>
            <person name="La Roche J."/>
            <person name="Lindquist E."/>
            <person name="Lommer M."/>
            <person name="Martin-Jezequel V."/>
            <person name="Lopez P.J."/>
            <person name="Lucas S."/>
            <person name="Mangogna M."/>
            <person name="McGinnis K."/>
            <person name="Medlin L.K."/>
            <person name="Montsant A."/>
            <person name="Oudot-Le Secq M.P."/>
            <person name="Napoli C."/>
            <person name="Obornik M."/>
            <person name="Parker M.S."/>
            <person name="Petit J.L."/>
            <person name="Porcel B.M."/>
            <person name="Poulsen N."/>
            <person name="Robison M."/>
            <person name="Rychlewski L."/>
            <person name="Rynearson T.A."/>
            <person name="Schmutz J."/>
            <person name="Shapiro H."/>
            <person name="Siaut M."/>
            <person name="Stanley M."/>
            <person name="Sussman M.R."/>
            <person name="Taylor A.R."/>
            <person name="Vardi A."/>
            <person name="von Dassow P."/>
            <person name="Vyverman W."/>
            <person name="Willis A."/>
            <person name="Wyrwicz L.S."/>
            <person name="Rokhsar D.S."/>
            <person name="Weissenbach J."/>
            <person name="Armbrust E.V."/>
            <person name="Green B.R."/>
            <person name="Van de Peer Y."/>
            <person name="Grigoriev I.V."/>
        </authorList>
    </citation>
    <scope>NUCLEOTIDE SEQUENCE [LARGE SCALE GENOMIC DNA]</scope>
    <source>
        <strain evidence="4 5">CCAP 1055/1</strain>
    </source>
</reference>
<proteinExistence type="predicted"/>
<reference evidence="5" key="2">
    <citation type="submission" date="2008-08" db="EMBL/GenBank/DDBJ databases">
        <authorList>
            <consortium name="Diatom Consortium"/>
            <person name="Grigoriev I."/>
            <person name="Grimwood J."/>
            <person name="Kuo A."/>
            <person name="Otillar R.P."/>
            <person name="Salamov A."/>
            <person name="Detter J.C."/>
            <person name="Lindquist E."/>
            <person name="Shapiro H."/>
            <person name="Lucas S."/>
            <person name="Glavina del Rio T."/>
            <person name="Pitluck S."/>
            <person name="Rokhsar D."/>
            <person name="Bowler C."/>
        </authorList>
    </citation>
    <scope>GENOME REANNOTATION</scope>
    <source>
        <strain evidence="5">CCAP 1055/1</strain>
    </source>
</reference>
<keyword evidence="1 2" id="KW-0103">Bromodomain</keyword>
<evidence type="ECO:0000259" key="3">
    <source>
        <dbReference type="PROSITE" id="PS50014"/>
    </source>
</evidence>
<evidence type="ECO:0000313" key="5">
    <source>
        <dbReference type="Proteomes" id="UP000000759"/>
    </source>
</evidence>
<dbReference type="InterPro" id="IPR001487">
    <property type="entry name" value="Bromodomain"/>
</dbReference>
<dbReference type="AlphaFoldDB" id="B7FXQ5"/>
<accession>B7FXQ5</accession>
<evidence type="ECO:0000313" key="4">
    <source>
        <dbReference type="EMBL" id="EEC48583.1"/>
    </source>
</evidence>
<dbReference type="SUPFAM" id="SSF47370">
    <property type="entry name" value="Bromodomain"/>
    <property type="match status" value="1"/>
</dbReference>
<feature type="non-terminal residue" evidence="4">
    <location>
        <position position="71"/>
    </location>
</feature>
<feature type="non-terminal residue" evidence="4">
    <location>
        <position position="1"/>
    </location>
</feature>
<dbReference type="SMART" id="SM00297">
    <property type="entry name" value="BROMO"/>
    <property type="match status" value="1"/>
</dbReference>
<name>B7FXQ5_PHATC</name>
<keyword evidence="5" id="KW-1185">Reference proteome</keyword>
<gene>
    <name evidence="4" type="ORF">PHATRDRAFT_7969</name>
</gene>
<dbReference type="RefSeq" id="XP_002179597.1">
    <property type="nucleotide sequence ID" value="XM_002179561.1"/>
</dbReference>
<dbReference type="PROSITE" id="PS50014">
    <property type="entry name" value="BROMODOMAIN_2"/>
    <property type="match status" value="1"/>
</dbReference>
<dbReference type="PANTHER" id="PTHR45926">
    <property type="entry name" value="OSJNBA0053K19.4 PROTEIN"/>
    <property type="match status" value="1"/>
</dbReference>
<dbReference type="EMBL" id="CM000610">
    <property type="protein sequence ID" value="EEC48583.1"/>
    <property type="molecule type" value="Genomic_DNA"/>
</dbReference>
<dbReference type="eggNOG" id="KOG1474">
    <property type="taxonomic scope" value="Eukaryota"/>
</dbReference>
<dbReference type="PaxDb" id="2850-Phatr7969"/>